<dbReference type="NCBIfam" id="TIGR02227">
    <property type="entry name" value="sigpep_I_bact"/>
    <property type="match status" value="1"/>
</dbReference>
<dbReference type="Gene3D" id="2.10.109.10">
    <property type="entry name" value="Umud Fragment, subunit A"/>
    <property type="match status" value="1"/>
</dbReference>
<dbReference type="PANTHER" id="PTHR43390:SF1">
    <property type="entry name" value="CHLOROPLAST PROCESSING PEPTIDASE"/>
    <property type="match status" value="1"/>
</dbReference>
<protein>
    <submittedName>
        <fullName evidence="1">Signal peptidase I</fullName>
        <ecNumber evidence="1">3.4.21.89</ecNumber>
    </submittedName>
</protein>
<dbReference type="GO" id="GO:0009003">
    <property type="term" value="F:signal peptidase activity"/>
    <property type="evidence" value="ECO:0007669"/>
    <property type="project" value="UniProtKB-EC"/>
</dbReference>
<dbReference type="InterPro" id="IPR000223">
    <property type="entry name" value="Pept_S26A_signal_pept_1"/>
</dbReference>
<sequence>MDQQLAGTGEAASGTGRAGGTAKPRRSIWVELPLLVVLALVLAVVVKTFFVQAFSIPSDSMNNTLMKNDRVLVDKFSPWFGATPERGEVVVFHDPGNWLSAADLPPRSSSATVRNIQSALSDIGLLPSATEKDLIKRVIAVGGDTVVCNAGAPVSVDGVKLQEPYIFPGATPCDDYPVGTVTVPKGYLWVMGDHRNDSEDSRYQRTHNNGGGFVPVSDVVGRAFVVAWPLSHWATLPVPATFGQPGLSQPSGSAAPYAFGGLLALLAAVPTTVWWRRRRNRRAAAAARR</sequence>
<evidence type="ECO:0000313" key="2">
    <source>
        <dbReference type="Proteomes" id="UP001592582"/>
    </source>
</evidence>
<dbReference type="InterPro" id="IPR036286">
    <property type="entry name" value="LexA/Signal_pep-like_sf"/>
</dbReference>
<dbReference type="PROSITE" id="PS00761">
    <property type="entry name" value="SPASE_I_3"/>
    <property type="match status" value="1"/>
</dbReference>
<dbReference type="CDD" id="cd06530">
    <property type="entry name" value="S26_SPase_I"/>
    <property type="match status" value="1"/>
</dbReference>
<dbReference type="PRINTS" id="PR00727">
    <property type="entry name" value="LEADERPTASE"/>
</dbReference>
<reference evidence="1 2" key="1">
    <citation type="submission" date="2024-09" db="EMBL/GenBank/DDBJ databases">
        <authorList>
            <person name="Lee S.D."/>
        </authorList>
    </citation>
    <scope>NUCLEOTIDE SEQUENCE [LARGE SCALE GENOMIC DNA]</scope>
    <source>
        <strain evidence="1 2">N1-1</strain>
    </source>
</reference>
<accession>A0ABV6V898</accession>
<dbReference type="SUPFAM" id="SSF51306">
    <property type="entry name" value="LexA/Signal peptidase"/>
    <property type="match status" value="1"/>
</dbReference>
<keyword evidence="1" id="KW-0378">Hydrolase</keyword>
<dbReference type="EC" id="3.4.21.89" evidence="1"/>
<comment type="caution">
    <text evidence="1">The sequence shown here is derived from an EMBL/GenBank/DDBJ whole genome shotgun (WGS) entry which is preliminary data.</text>
</comment>
<evidence type="ECO:0000313" key="1">
    <source>
        <dbReference type="EMBL" id="MFC1409873.1"/>
    </source>
</evidence>
<dbReference type="PANTHER" id="PTHR43390">
    <property type="entry name" value="SIGNAL PEPTIDASE I"/>
    <property type="match status" value="1"/>
</dbReference>
<name>A0ABV6V898_9ACTN</name>
<gene>
    <name evidence="1" type="primary">lepB</name>
    <name evidence="1" type="ORF">ACEZDG_11360</name>
</gene>
<dbReference type="Pfam" id="PF10502">
    <property type="entry name" value="Peptidase_S26"/>
    <property type="match status" value="1"/>
</dbReference>
<dbReference type="EMBL" id="JBHEZX010000004">
    <property type="protein sequence ID" value="MFC1409873.1"/>
    <property type="molecule type" value="Genomic_DNA"/>
</dbReference>
<organism evidence="1 2">
    <name type="scientific">Streptacidiphilus alkalitolerans</name>
    <dbReference type="NCBI Taxonomy" id="3342712"/>
    <lineage>
        <taxon>Bacteria</taxon>
        <taxon>Bacillati</taxon>
        <taxon>Actinomycetota</taxon>
        <taxon>Actinomycetes</taxon>
        <taxon>Kitasatosporales</taxon>
        <taxon>Streptomycetaceae</taxon>
        <taxon>Streptacidiphilus</taxon>
    </lineage>
</organism>
<dbReference type="InterPro" id="IPR019533">
    <property type="entry name" value="Peptidase_S26"/>
</dbReference>
<proteinExistence type="predicted"/>
<dbReference type="Proteomes" id="UP001592582">
    <property type="component" value="Unassembled WGS sequence"/>
</dbReference>
<dbReference type="InterPro" id="IPR019758">
    <property type="entry name" value="Pept_S26A_signal_pept_1_CS"/>
</dbReference>
<keyword evidence="2" id="KW-1185">Reference proteome</keyword>